<evidence type="ECO:0000313" key="2">
    <source>
        <dbReference type="Proteomes" id="UP000727407"/>
    </source>
</evidence>
<reference evidence="1" key="1">
    <citation type="submission" date="2020-07" db="EMBL/GenBank/DDBJ databases">
        <title>Clarias magur genome sequencing, assembly and annotation.</title>
        <authorList>
            <person name="Kushwaha B."/>
            <person name="Kumar R."/>
            <person name="Das P."/>
            <person name="Joshi C.G."/>
            <person name="Kumar D."/>
            <person name="Nagpure N.S."/>
            <person name="Pandey M."/>
            <person name="Agarwal S."/>
            <person name="Srivastava S."/>
            <person name="Singh M."/>
            <person name="Sahoo L."/>
            <person name="Jayasankar P."/>
            <person name="Meher P.K."/>
            <person name="Koringa P.G."/>
            <person name="Iquebal M.A."/>
            <person name="Das S.P."/>
            <person name="Bit A."/>
            <person name="Patnaik S."/>
            <person name="Patel N."/>
            <person name="Shah T.M."/>
            <person name="Hinsu A."/>
            <person name="Jena J.K."/>
        </authorList>
    </citation>
    <scope>NUCLEOTIDE SEQUENCE</scope>
    <source>
        <strain evidence="1">CIFAMagur01</strain>
        <tissue evidence="1">Testis</tissue>
    </source>
</reference>
<feature type="non-terminal residue" evidence="1">
    <location>
        <position position="78"/>
    </location>
</feature>
<sequence>VSRGTGTLVGSCRVLSRVCLPTCSKAILTRKTSSKEESWNIYDEPRGDLQEAIFDRRRAQALELWKENKSRLRRLAPA</sequence>
<proteinExistence type="predicted"/>
<accession>A0A8J4WX99</accession>
<dbReference type="AlphaFoldDB" id="A0A8J4WX99"/>
<keyword evidence="2" id="KW-1185">Reference proteome</keyword>
<organism evidence="1 2">
    <name type="scientific">Clarias magur</name>
    <name type="common">Asian catfish</name>
    <name type="synonym">Macropteronotus magur</name>
    <dbReference type="NCBI Taxonomy" id="1594786"/>
    <lineage>
        <taxon>Eukaryota</taxon>
        <taxon>Metazoa</taxon>
        <taxon>Chordata</taxon>
        <taxon>Craniata</taxon>
        <taxon>Vertebrata</taxon>
        <taxon>Euteleostomi</taxon>
        <taxon>Actinopterygii</taxon>
        <taxon>Neopterygii</taxon>
        <taxon>Teleostei</taxon>
        <taxon>Ostariophysi</taxon>
        <taxon>Siluriformes</taxon>
        <taxon>Clariidae</taxon>
        <taxon>Clarias</taxon>
    </lineage>
</organism>
<dbReference type="EMBL" id="QNUK01000357">
    <property type="protein sequence ID" value="KAF5894782.1"/>
    <property type="molecule type" value="Genomic_DNA"/>
</dbReference>
<protein>
    <submittedName>
        <fullName evidence="1">Coiled-coil domain-containing protein 57</fullName>
    </submittedName>
</protein>
<dbReference type="Proteomes" id="UP000727407">
    <property type="component" value="Unassembled WGS sequence"/>
</dbReference>
<name>A0A8J4WX99_CLAMG</name>
<feature type="non-terminal residue" evidence="1">
    <location>
        <position position="1"/>
    </location>
</feature>
<evidence type="ECO:0000313" key="1">
    <source>
        <dbReference type="EMBL" id="KAF5894782.1"/>
    </source>
</evidence>
<comment type="caution">
    <text evidence="1">The sequence shown here is derived from an EMBL/GenBank/DDBJ whole genome shotgun (WGS) entry which is preliminary data.</text>
</comment>
<gene>
    <name evidence="1" type="primary">Ccdc57</name>
    <name evidence="1" type="ORF">DAT39_015507</name>
</gene>